<evidence type="ECO:0000256" key="2">
    <source>
        <dbReference type="ARBA" id="ARBA00022859"/>
    </source>
</evidence>
<dbReference type="InterPro" id="IPR036179">
    <property type="entry name" value="Ig-like_dom_sf"/>
</dbReference>
<organism evidence="4 5">
    <name type="scientific">Cyclopterus lumpus</name>
    <name type="common">Lumpsucker</name>
    <dbReference type="NCBI Taxonomy" id="8103"/>
    <lineage>
        <taxon>Eukaryota</taxon>
        <taxon>Metazoa</taxon>
        <taxon>Chordata</taxon>
        <taxon>Craniata</taxon>
        <taxon>Vertebrata</taxon>
        <taxon>Euteleostomi</taxon>
        <taxon>Actinopterygii</taxon>
        <taxon>Neopterygii</taxon>
        <taxon>Teleostei</taxon>
        <taxon>Neoteleostei</taxon>
        <taxon>Acanthomorphata</taxon>
        <taxon>Eupercaria</taxon>
        <taxon>Perciformes</taxon>
        <taxon>Cottioidei</taxon>
        <taxon>Cottales</taxon>
        <taxon>Cyclopteridae</taxon>
        <taxon>Cyclopterus</taxon>
    </lineage>
</organism>
<keyword evidence="5" id="KW-1185">Reference proteome</keyword>
<evidence type="ECO:0000313" key="5">
    <source>
        <dbReference type="Proteomes" id="UP000694565"/>
    </source>
</evidence>
<dbReference type="PROSITE" id="PS50835">
    <property type="entry name" value="IG_LIKE"/>
    <property type="match status" value="1"/>
</dbReference>
<protein>
    <recommendedName>
        <fullName evidence="3">Ig-like domain-containing protein</fullName>
    </recommendedName>
</protein>
<dbReference type="GO" id="GO:0005886">
    <property type="term" value="C:plasma membrane"/>
    <property type="evidence" value="ECO:0007669"/>
    <property type="project" value="TreeGrafter"/>
</dbReference>
<reference evidence="4" key="2">
    <citation type="submission" date="2025-09" db="UniProtKB">
        <authorList>
            <consortium name="Ensembl"/>
        </authorList>
    </citation>
    <scope>IDENTIFICATION</scope>
</reference>
<dbReference type="SUPFAM" id="SSF48726">
    <property type="entry name" value="Immunoglobulin"/>
    <property type="match status" value="1"/>
</dbReference>
<proteinExistence type="predicted"/>
<name>A0A8C3A6Y6_CYCLU</name>
<evidence type="ECO:0000256" key="1">
    <source>
        <dbReference type="ARBA" id="ARBA00022729"/>
    </source>
</evidence>
<dbReference type="AlphaFoldDB" id="A0A8C3A6Y6"/>
<dbReference type="GeneTree" id="ENSGT00940000177356"/>
<dbReference type="PANTHER" id="PTHR23268">
    <property type="entry name" value="T-CELL RECEPTOR BETA CHAIN"/>
    <property type="match status" value="1"/>
</dbReference>
<dbReference type="PANTHER" id="PTHR23268:SF102">
    <property type="entry name" value="IMMUNOGLOBULIN V-SET DOMAIN-CONTAINING PROTEIN"/>
    <property type="match status" value="1"/>
</dbReference>
<dbReference type="Pfam" id="PF07686">
    <property type="entry name" value="V-set"/>
    <property type="match status" value="1"/>
</dbReference>
<keyword evidence="2" id="KW-0391">Immunity</keyword>
<evidence type="ECO:0000313" key="4">
    <source>
        <dbReference type="Ensembl" id="ENSCLMP00005037951.1"/>
    </source>
</evidence>
<evidence type="ECO:0000259" key="3">
    <source>
        <dbReference type="PROSITE" id="PS50835"/>
    </source>
</evidence>
<dbReference type="InterPro" id="IPR013783">
    <property type="entry name" value="Ig-like_fold"/>
</dbReference>
<sequence>MYIVFLCIALGSFLVSGNALAIVSRHFISMFLSKSNYNQILWYKQSRDEKLQFLGYMYITSTYPEAGLDVKMDGSAEKDQTCTLTVEGLSLKSSAVYFCAASLHSASLHCSSVQKPPHHTFWYLCIKAHGPVHLCSFLS</sequence>
<keyword evidence="1" id="KW-0732">Signal</keyword>
<dbReference type="Proteomes" id="UP000694565">
    <property type="component" value="Unplaced"/>
</dbReference>
<dbReference type="Gene3D" id="2.60.40.10">
    <property type="entry name" value="Immunoglobulins"/>
    <property type="match status" value="1"/>
</dbReference>
<feature type="domain" description="Ig-like" evidence="3">
    <location>
        <begin position="1"/>
        <end position="109"/>
    </location>
</feature>
<reference evidence="4" key="1">
    <citation type="submission" date="2025-08" db="UniProtKB">
        <authorList>
            <consortium name="Ensembl"/>
        </authorList>
    </citation>
    <scope>IDENTIFICATION</scope>
</reference>
<dbReference type="Ensembl" id="ENSCLMT00005039422.1">
    <property type="protein sequence ID" value="ENSCLMP00005037951.1"/>
    <property type="gene ID" value="ENSCLMG00005018020.1"/>
</dbReference>
<accession>A0A8C3A6Y6</accession>
<dbReference type="GO" id="GO:0007166">
    <property type="term" value="P:cell surface receptor signaling pathway"/>
    <property type="evidence" value="ECO:0007669"/>
    <property type="project" value="TreeGrafter"/>
</dbReference>
<dbReference type="InterPro" id="IPR007110">
    <property type="entry name" value="Ig-like_dom"/>
</dbReference>
<dbReference type="InterPro" id="IPR013106">
    <property type="entry name" value="Ig_V-set"/>
</dbReference>
<dbReference type="InterPro" id="IPR050413">
    <property type="entry name" value="TCR_beta_variable"/>
</dbReference>
<dbReference type="GO" id="GO:0002376">
    <property type="term" value="P:immune system process"/>
    <property type="evidence" value="ECO:0007669"/>
    <property type="project" value="UniProtKB-KW"/>
</dbReference>